<keyword evidence="3" id="KW-1185">Reference proteome</keyword>
<protein>
    <submittedName>
        <fullName evidence="2">Uncharacterized protein</fullName>
    </submittedName>
</protein>
<evidence type="ECO:0000256" key="1">
    <source>
        <dbReference type="SAM" id="Phobius"/>
    </source>
</evidence>
<organism evidence="2 3">
    <name type="scientific">Mucilaginibacter pocheonensis</name>
    <dbReference type="NCBI Taxonomy" id="398050"/>
    <lineage>
        <taxon>Bacteria</taxon>
        <taxon>Pseudomonadati</taxon>
        <taxon>Bacteroidota</taxon>
        <taxon>Sphingobacteriia</taxon>
        <taxon>Sphingobacteriales</taxon>
        <taxon>Sphingobacteriaceae</taxon>
        <taxon>Mucilaginibacter</taxon>
    </lineage>
</organism>
<proteinExistence type="predicted"/>
<accession>A0ABU1TH07</accession>
<dbReference type="RefSeq" id="WP_310101331.1">
    <property type="nucleotide sequence ID" value="NZ_JAVDUU010000004.1"/>
</dbReference>
<keyword evidence="1" id="KW-1133">Transmembrane helix</keyword>
<sequence length="214" mass="24778">MADFNNIENIAGGVISYSLFNRLVNRYGLLNVLFYGALAAVIALFLIIQLFVWIFNNGYEDTWDKVKPGDKLYAEKHVVTDTASNMVFLFRLIRPINSGDINRMKIAEWKKDKLKMNLDSSLKSEMLTAPGVFYQDSLLKYKTGFLGTYIKKDSVEEYGGFGRHWYAIKPNFKLIRKHYLKFEMPAGYTLADSDYYIYAQDGKFNEIDLFTTKK</sequence>
<keyword evidence="1" id="KW-0812">Transmembrane</keyword>
<feature type="transmembrane region" description="Helical" evidence="1">
    <location>
        <begin position="32"/>
        <end position="55"/>
    </location>
</feature>
<evidence type="ECO:0000313" key="2">
    <source>
        <dbReference type="EMBL" id="MDR6944692.1"/>
    </source>
</evidence>
<dbReference type="EMBL" id="JAVDUU010000004">
    <property type="protein sequence ID" value="MDR6944692.1"/>
    <property type="molecule type" value="Genomic_DNA"/>
</dbReference>
<keyword evidence="1" id="KW-0472">Membrane</keyword>
<dbReference type="Proteomes" id="UP001247620">
    <property type="component" value="Unassembled WGS sequence"/>
</dbReference>
<gene>
    <name evidence="2" type="ORF">J2W55_004552</name>
</gene>
<comment type="caution">
    <text evidence="2">The sequence shown here is derived from an EMBL/GenBank/DDBJ whole genome shotgun (WGS) entry which is preliminary data.</text>
</comment>
<reference evidence="2 3" key="1">
    <citation type="submission" date="2023-07" db="EMBL/GenBank/DDBJ databases">
        <title>Sorghum-associated microbial communities from plants grown in Nebraska, USA.</title>
        <authorList>
            <person name="Schachtman D."/>
        </authorList>
    </citation>
    <scope>NUCLEOTIDE SEQUENCE [LARGE SCALE GENOMIC DNA]</scope>
    <source>
        <strain evidence="2 3">3262</strain>
    </source>
</reference>
<evidence type="ECO:0000313" key="3">
    <source>
        <dbReference type="Proteomes" id="UP001247620"/>
    </source>
</evidence>
<name>A0ABU1TH07_9SPHI</name>